<dbReference type="InParanoid" id="A0A371RH17"/>
<evidence type="ECO:0000313" key="9">
    <source>
        <dbReference type="Proteomes" id="UP000264589"/>
    </source>
</evidence>
<dbReference type="Proteomes" id="UP000264589">
    <property type="component" value="Unassembled WGS sequence"/>
</dbReference>
<keyword evidence="5 6" id="KW-0472">Membrane</keyword>
<feature type="transmembrane region" description="Helical" evidence="6">
    <location>
        <begin position="21"/>
        <end position="40"/>
    </location>
</feature>
<dbReference type="EMBL" id="QUQO01000001">
    <property type="protein sequence ID" value="RFB04715.1"/>
    <property type="molecule type" value="Genomic_DNA"/>
</dbReference>
<dbReference type="GO" id="GO:0005886">
    <property type="term" value="C:plasma membrane"/>
    <property type="evidence" value="ECO:0007669"/>
    <property type="project" value="UniProtKB-SubCell"/>
</dbReference>
<proteinExistence type="predicted"/>
<feature type="domain" description="SSD" evidence="7">
    <location>
        <begin position="258"/>
        <end position="383"/>
    </location>
</feature>
<keyword evidence="2" id="KW-1003">Cell membrane</keyword>
<dbReference type="InterPro" id="IPR004869">
    <property type="entry name" value="MMPL_dom"/>
</dbReference>
<comment type="caution">
    <text evidence="8">The sequence shown here is derived from an EMBL/GenBank/DDBJ whole genome shotgun (WGS) entry which is preliminary data.</text>
</comment>
<feature type="transmembrane region" description="Helical" evidence="6">
    <location>
        <begin position="715"/>
        <end position="740"/>
    </location>
</feature>
<dbReference type="AlphaFoldDB" id="A0A371RH17"/>
<protein>
    <submittedName>
        <fullName evidence="8">RND transporter</fullName>
    </submittedName>
</protein>
<evidence type="ECO:0000313" key="8">
    <source>
        <dbReference type="EMBL" id="RFB04715.1"/>
    </source>
</evidence>
<feature type="transmembrane region" description="Helical" evidence="6">
    <location>
        <begin position="284"/>
        <end position="307"/>
    </location>
</feature>
<dbReference type="InterPro" id="IPR050545">
    <property type="entry name" value="Mycobact_MmpL"/>
</dbReference>
<dbReference type="Gene3D" id="1.20.1640.10">
    <property type="entry name" value="Multidrug efflux transporter AcrB transmembrane domain"/>
    <property type="match status" value="2"/>
</dbReference>
<feature type="transmembrane region" description="Helical" evidence="6">
    <location>
        <begin position="674"/>
        <end position="694"/>
    </location>
</feature>
<evidence type="ECO:0000256" key="3">
    <source>
        <dbReference type="ARBA" id="ARBA00022692"/>
    </source>
</evidence>
<feature type="transmembrane region" description="Helical" evidence="6">
    <location>
        <begin position="361"/>
        <end position="384"/>
    </location>
</feature>
<dbReference type="SUPFAM" id="SSF82866">
    <property type="entry name" value="Multidrug efflux transporter AcrB transmembrane domain"/>
    <property type="match status" value="2"/>
</dbReference>
<dbReference type="Pfam" id="PF03176">
    <property type="entry name" value="MMPL"/>
    <property type="match status" value="2"/>
</dbReference>
<dbReference type="PROSITE" id="PS50156">
    <property type="entry name" value="SSD"/>
    <property type="match status" value="2"/>
</dbReference>
<dbReference type="PANTHER" id="PTHR33406">
    <property type="entry name" value="MEMBRANE PROTEIN MJ1562-RELATED"/>
    <property type="match status" value="1"/>
</dbReference>
<dbReference type="PANTHER" id="PTHR33406:SF12">
    <property type="entry name" value="BLR2997 PROTEIN"/>
    <property type="match status" value="1"/>
</dbReference>
<gene>
    <name evidence="8" type="ORF">DX908_05140</name>
</gene>
<feature type="transmembrane region" description="Helical" evidence="6">
    <location>
        <begin position="328"/>
        <end position="349"/>
    </location>
</feature>
<organism evidence="8 9">
    <name type="scientific">Parvularcula marina</name>
    <dbReference type="NCBI Taxonomy" id="2292771"/>
    <lineage>
        <taxon>Bacteria</taxon>
        <taxon>Pseudomonadati</taxon>
        <taxon>Pseudomonadota</taxon>
        <taxon>Alphaproteobacteria</taxon>
        <taxon>Parvularculales</taxon>
        <taxon>Parvularculaceae</taxon>
        <taxon>Parvularcula</taxon>
    </lineage>
</organism>
<reference evidence="8 9" key="1">
    <citation type="submission" date="2018-08" db="EMBL/GenBank/DDBJ databases">
        <title>Parvularcula sp. SM1705, isolated from surface water of the South Sea China.</title>
        <authorList>
            <person name="Sun L."/>
        </authorList>
    </citation>
    <scope>NUCLEOTIDE SEQUENCE [LARGE SCALE GENOMIC DNA]</scope>
    <source>
        <strain evidence="8 9">SM1705</strain>
    </source>
</reference>
<evidence type="ECO:0000259" key="7">
    <source>
        <dbReference type="PROSITE" id="PS50156"/>
    </source>
</evidence>
<accession>A0A371RH17</accession>
<dbReference type="InterPro" id="IPR000731">
    <property type="entry name" value="SSD"/>
</dbReference>
<keyword evidence="9" id="KW-1185">Reference proteome</keyword>
<feature type="domain" description="SSD" evidence="7">
    <location>
        <begin position="646"/>
        <end position="774"/>
    </location>
</feature>
<dbReference type="OrthoDB" id="9794724at2"/>
<evidence type="ECO:0000256" key="6">
    <source>
        <dbReference type="SAM" id="Phobius"/>
    </source>
</evidence>
<sequence>MALRPRTAVDQFAVRLSSFVLAWRFFVIPLTIAAALFIGYQAQHMTEGNNYRVFFSKENPELTAFETFQDTYTKNDNIFFLVRSREGGDVFNEEVMLAVSELTASGWQIPYSIRVDSLTNFQHSYAEEDDLIVEDLIPDPSNLSPEEFVEKKRIALAEPLLNGQLIAPNADATAVNVVIQYPENDANEIFEVAEAARALRDQVTENHPGVEVRLTGVAMLNVSFTESGQSDFSTLVPIMFGVVMLLTMLAIRSISATIAVMMVVILSAAVAVGTGGIMRVAITPLALSSVIVVLTLAVADCVHILLTMRTKMRSGMAKREALIDAMRINFLAVGITSLTTIVGFMALNFSDAPPFRHLGNMSAAGIGAAWFLAVTLLPALISLVPFKPKEAEEGASGAHFIEGVGDLIVRRKGLAALFSIILAGTLIAQIPRIEFNDQWTKYFDERIPFRTASDAAAEYFGLYPIEFSVEAGEPGGISDPEYLARLEDFTVWLRQQEVVTHVYSISDIMKRLNRNLHEDDPAYYRLPDDRELAAQYLLLYELSLPYGLDLNDRINVDKSASRVTATVGNLNAGDSVSTAATKQFLADAEAYIAEHFPEDLRPVPTSTQVMFTFITDRNIEQMIRGTIIAVILISIIMMISLRSFRLGLLSLVPNALPILTAFGAWALIVGQVGFSIAVIAAISLGIVVDDTVHLMTKYLRARREEGLSPENAVRYAFRTVGLAIFLNTVILSLGFTLLMFSTFKVVADMGLLTAMSIVFALILDFLFLPALLIWTDRDPKPTYEGNHGNASYFSISNIS</sequence>
<feature type="transmembrane region" description="Helical" evidence="6">
    <location>
        <begin position="622"/>
        <end position="641"/>
    </location>
</feature>
<name>A0A371RH17_9PROT</name>
<feature type="transmembrane region" description="Helical" evidence="6">
    <location>
        <begin position="258"/>
        <end position="278"/>
    </location>
</feature>
<evidence type="ECO:0000256" key="4">
    <source>
        <dbReference type="ARBA" id="ARBA00022989"/>
    </source>
</evidence>
<keyword evidence="4 6" id="KW-1133">Transmembrane helix</keyword>
<dbReference type="RefSeq" id="WP_116391348.1">
    <property type="nucleotide sequence ID" value="NZ_QUQO01000001.1"/>
</dbReference>
<feature type="transmembrane region" description="Helical" evidence="6">
    <location>
        <begin position="752"/>
        <end position="774"/>
    </location>
</feature>
<evidence type="ECO:0000256" key="1">
    <source>
        <dbReference type="ARBA" id="ARBA00004651"/>
    </source>
</evidence>
<evidence type="ECO:0000256" key="2">
    <source>
        <dbReference type="ARBA" id="ARBA00022475"/>
    </source>
</evidence>
<keyword evidence="3 6" id="KW-0812">Transmembrane</keyword>
<comment type="subcellular location">
    <subcellularLocation>
        <location evidence="1">Cell membrane</location>
        <topology evidence="1">Multi-pass membrane protein</topology>
    </subcellularLocation>
</comment>
<feature type="transmembrane region" description="Helical" evidence="6">
    <location>
        <begin position="232"/>
        <end position="251"/>
    </location>
</feature>
<evidence type="ECO:0000256" key="5">
    <source>
        <dbReference type="ARBA" id="ARBA00023136"/>
    </source>
</evidence>